<name>A0A5S6R2K5_TRIMR</name>
<keyword evidence="1" id="KW-1185">Reference proteome</keyword>
<dbReference type="Pfam" id="PF03564">
    <property type="entry name" value="DUF1759"/>
    <property type="match status" value="1"/>
</dbReference>
<dbReference type="STRING" id="70415.A0A5S6R2K5"/>
<dbReference type="PANTHER" id="PTHR22954">
    <property type="entry name" value="RETROVIRAL PROTEASE-RELATED"/>
    <property type="match status" value="1"/>
</dbReference>
<dbReference type="PANTHER" id="PTHR22954:SF3">
    <property type="entry name" value="PROTEIN CBG08539"/>
    <property type="match status" value="1"/>
</dbReference>
<evidence type="ECO:0000313" key="3">
    <source>
        <dbReference type="WBParaSite" id="TMUE_3000013407.1"/>
    </source>
</evidence>
<evidence type="ECO:0000313" key="1">
    <source>
        <dbReference type="Proteomes" id="UP000046395"/>
    </source>
</evidence>
<dbReference type="InterPro" id="IPR005312">
    <property type="entry name" value="DUF1759"/>
</dbReference>
<dbReference type="WBParaSite" id="TMUE_3000013325.1">
    <property type="protein sequence ID" value="TMUE_3000013325.1"/>
    <property type="gene ID" value="WBGene00301857"/>
</dbReference>
<organism evidence="1 3">
    <name type="scientific">Trichuris muris</name>
    <name type="common">Mouse whipworm</name>
    <dbReference type="NCBI Taxonomy" id="70415"/>
    <lineage>
        <taxon>Eukaryota</taxon>
        <taxon>Metazoa</taxon>
        <taxon>Ecdysozoa</taxon>
        <taxon>Nematoda</taxon>
        <taxon>Enoplea</taxon>
        <taxon>Dorylaimia</taxon>
        <taxon>Trichinellida</taxon>
        <taxon>Trichuridae</taxon>
        <taxon>Trichuris</taxon>
    </lineage>
</organism>
<evidence type="ECO:0000313" key="2">
    <source>
        <dbReference type="WBParaSite" id="TMUE_3000013325.1"/>
    </source>
</evidence>
<proteinExistence type="predicted"/>
<dbReference type="AlphaFoldDB" id="A0A5S6R2K5"/>
<accession>A0A5S6R2K5</accession>
<dbReference type="WBParaSite" id="TMUE_3000013407.1">
    <property type="protein sequence ID" value="TMUE_3000013407.1"/>
    <property type="gene ID" value="WBGene00301898"/>
</dbReference>
<reference evidence="2 3" key="3">
    <citation type="submission" date="2019-12" db="UniProtKB">
        <authorList>
            <consortium name="WormBaseParasite"/>
        </authorList>
    </citation>
    <scope>IDENTIFICATION</scope>
</reference>
<reference evidence="1" key="2">
    <citation type="submission" date="2014-03" db="EMBL/GenBank/DDBJ databases">
        <title>The whipworm genome and dual-species transcriptomics of an intimate host-pathogen interaction.</title>
        <authorList>
            <person name="Foth B.J."/>
            <person name="Tsai I.J."/>
            <person name="Reid A.J."/>
            <person name="Bancroft A.J."/>
            <person name="Nichol S."/>
            <person name="Tracey A."/>
            <person name="Holroyd N."/>
            <person name="Cotton J.A."/>
            <person name="Stanley E.J."/>
            <person name="Zarowiecki M."/>
            <person name="Liu J.Z."/>
            <person name="Huckvale T."/>
            <person name="Cooper P.J."/>
            <person name="Grencis R.K."/>
            <person name="Berriman M."/>
        </authorList>
    </citation>
    <scope>NUCLEOTIDE SEQUENCE [LARGE SCALE GENOMIC DNA]</scope>
    <source>
        <strain evidence="1">Edinburgh</strain>
    </source>
</reference>
<reference evidence="1" key="1">
    <citation type="submission" date="2013-11" db="EMBL/GenBank/DDBJ databases">
        <authorList>
            <person name="Aslett M."/>
        </authorList>
    </citation>
    <scope>NUCLEOTIDE SEQUENCE [LARGE SCALE GENOMIC DNA]</scope>
    <source>
        <strain evidence="1">Edinburgh</strain>
    </source>
</reference>
<dbReference type="Proteomes" id="UP000046395">
    <property type="component" value="Unassembled WGS sequence"/>
</dbReference>
<sequence length="193" mass="21704">MESGDDLEQEIEDAMALEVLIRATHVEIKWYLSRLSIEKQEQSGKSVLTVSANAKASKPLLPKWELPKFDGNVLDFTAFWDQFEAAVHSRNYVSDVTRFVYLRAALAGNALEAISGYSVMATNYPIVFEVLKSRFGKPRVIIERHILKMGCMVTERSVGMLDGCHGEPVMSTLRCFYNYKKGTSPVAGGLIYW</sequence>
<protein>
    <submittedName>
        <fullName evidence="2 3">Uncharacterized protein</fullName>
    </submittedName>
</protein>